<dbReference type="EMBL" id="FLUP01000001">
    <property type="protein sequence ID" value="SBV91354.1"/>
    <property type="molecule type" value="Genomic_DNA"/>
</dbReference>
<dbReference type="InterPro" id="IPR019856">
    <property type="entry name" value="CRISPR-assoc_Cas1_DVULG"/>
</dbReference>
<protein>
    <recommendedName>
        <fullName evidence="10">CRISPR-associated endonuclease Cas1</fullName>
        <ecNumber evidence="10">3.1.-.-</ecNumber>
    </recommendedName>
</protein>
<dbReference type="GO" id="GO:0016787">
    <property type="term" value="F:hydrolase activity"/>
    <property type="evidence" value="ECO:0007669"/>
    <property type="project" value="UniProtKB-KW"/>
</dbReference>
<dbReference type="HAMAP" id="MF_01470">
    <property type="entry name" value="Cas1"/>
    <property type="match status" value="1"/>
</dbReference>
<dbReference type="PANTHER" id="PTHR34353:SF2">
    <property type="entry name" value="CRISPR-ASSOCIATED ENDONUCLEASE CAS1 1"/>
    <property type="match status" value="1"/>
</dbReference>
<dbReference type="NCBIfam" id="TIGR03640">
    <property type="entry name" value="cas1_DVULG"/>
    <property type="match status" value="1"/>
</dbReference>
<keyword evidence="1 10" id="KW-0540">Nuclease</keyword>
<evidence type="ECO:0000313" key="11">
    <source>
        <dbReference type="EMBL" id="SBV91354.1"/>
    </source>
</evidence>
<dbReference type="InterPro" id="IPR042211">
    <property type="entry name" value="CRISPR-assoc_Cas1_N"/>
</dbReference>
<evidence type="ECO:0000256" key="4">
    <source>
        <dbReference type="ARBA" id="ARBA00022801"/>
    </source>
</evidence>
<dbReference type="PANTHER" id="PTHR34353">
    <property type="entry name" value="CRISPR-ASSOCIATED ENDONUCLEASE CAS1 1"/>
    <property type="match status" value="1"/>
</dbReference>
<keyword evidence="7 10" id="KW-0238">DNA-binding</keyword>
<feature type="binding site" evidence="10">
    <location>
        <position position="245"/>
    </location>
    <ligand>
        <name>Mn(2+)</name>
        <dbReference type="ChEBI" id="CHEBI:29035"/>
    </ligand>
</feature>
<keyword evidence="3 10" id="KW-0255">Endonuclease</keyword>
<dbReference type="RefSeq" id="WP_227118503.1">
    <property type="nucleotide sequence ID" value="NZ_CABUEN010000014.1"/>
</dbReference>
<evidence type="ECO:0000256" key="2">
    <source>
        <dbReference type="ARBA" id="ARBA00022723"/>
    </source>
</evidence>
<dbReference type="Pfam" id="PF01867">
    <property type="entry name" value="Cas_Cas1"/>
    <property type="match status" value="1"/>
</dbReference>
<dbReference type="EC" id="3.1.-.-" evidence="10"/>
<keyword evidence="5 10" id="KW-0460">Magnesium</keyword>
<dbReference type="GO" id="GO:0043571">
    <property type="term" value="P:maintenance of CRISPR repeat elements"/>
    <property type="evidence" value="ECO:0007669"/>
    <property type="project" value="UniProtKB-UniRule"/>
</dbReference>
<evidence type="ECO:0000256" key="3">
    <source>
        <dbReference type="ARBA" id="ARBA00022759"/>
    </source>
</evidence>
<organism evidence="11">
    <name type="scientific">uncultured Desulfovibrio sp</name>
    <dbReference type="NCBI Taxonomy" id="167968"/>
    <lineage>
        <taxon>Bacteria</taxon>
        <taxon>Pseudomonadati</taxon>
        <taxon>Thermodesulfobacteriota</taxon>
        <taxon>Desulfovibrionia</taxon>
        <taxon>Desulfovibrionales</taxon>
        <taxon>Desulfovibrionaceae</taxon>
        <taxon>Desulfovibrio</taxon>
        <taxon>environmental samples</taxon>
    </lineage>
</organism>
<dbReference type="GO" id="GO:0003677">
    <property type="term" value="F:DNA binding"/>
    <property type="evidence" value="ECO:0007669"/>
    <property type="project" value="UniProtKB-KW"/>
</dbReference>
<keyword evidence="2 10" id="KW-0479">Metal-binding</keyword>
<dbReference type="GO" id="GO:0004520">
    <property type="term" value="F:DNA endonuclease activity"/>
    <property type="evidence" value="ECO:0007669"/>
    <property type="project" value="InterPro"/>
</dbReference>
<comment type="function">
    <text evidence="10">CRISPR (clustered regularly interspaced short palindromic repeat), is an adaptive immune system that provides protection against mobile genetic elements (viruses, transposable elements and conjugative plasmids). CRISPR clusters contain spacers, sequences complementary to antecedent mobile elements, and target invading nucleic acids. CRISPR clusters are transcribed and processed into CRISPR RNA (crRNA). Acts as a dsDNA endonuclease. Involved in the integration of spacer DNA into the CRISPR cassette.</text>
</comment>
<dbReference type="InterPro" id="IPR050646">
    <property type="entry name" value="Cas1"/>
</dbReference>
<evidence type="ECO:0000256" key="6">
    <source>
        <dbReference type="ARBA" id="ARBA00023118"/>
    </source>
</evidence>
<dbReference type="AlphaFoldDB" id="A0A212IVZ3"/>
<proteinExistence type="inferred from homology"/>
<dbReference type="Gene3D" id="1.20.120.920">
    <property type="entry name" value="CRISPR-associated endonuclease Cas1, C-terminal domain"/>
    <property type="match status" value="1"/>
</dbReference>
<sequence length="339" mass="37413">MKPLLNTLFVTTQESYLAKDGECVAVYQGDALKGKIPIHTLGGLVLFGQISCSPFLLGHCAENGVTVSWLTQYGRFLASMHGPVSGNVLLRREQYRRADDDAASAAIAAAIVIGKIANCRTVLMRAARERPTASLDAAVARLAQCLARLREPLPLNMVRGVEGEAAQVYFGVFANLIQAKDAAFRFDGRNRRPPLDAVNCLLSFLYTLLAHDVRGALESCGLDPAVGFLHRDRPGRPSLALDIMEEFRPYLADRLACTLINRGQVRAKGFRKTESGAVIMDDATRKDVISAWQERKQETVEHPFLQEKMAAGLLYHCQARLLARYLRGDLDAYPPFVIR</sequence>
<dbReference type="InterPro" id="IPR002729">
    <property type="entry name" value="CRISPR-assoc_Cas1"/>
</dbReference>
<gene>
    <name evidence="10 11" type="primary">cas1</name>
    <name evidence="11" type="ORF">KM92DES2_10121</name>
</gene>
<keyword evidence="4 10" id="KW-0378">Hydrolase</keyword>
<comment type="cofactor">
    <cofactor evidence="10">
        <name>Mg(2+)</name>
        <dbReference type="ChEBI" id="CHEBI:18420"/>
    </cofactor>
    <cofactor evidence="10">
        <name>Mn(2+)</name>
        <dbReference type="ChEBI" id="CHEBI:29035"/>
    </cofactor>
</comment>
<reference evidence="11" key="1">
    <citation type="submission" date="2016-04" db="EMBL/GenBank/DDBJ databases">
        <authorList>
            <person name="Evans L.H."/>
            <person name="Alamgir A."/>
            <person name="Owens N."/>
            <person name="Weber N.D."/>
            <person name="Virtaneva K."/>
            <person name="Barbian K."/>
            <person name="Babar A."/>
            <person name="Rosenke K."/>
        </authorList>
    </citation>
    <scope>NUCLEOTIDE SEQUENCE</scope>
    <source>
        <strain evidence="11">92-2</strain>
    </source>
</reference>
<feature type="binding site" evidence="10">
    <location>
        <position position="162"/>
    </location>
    <ligand>
        <name>Mn(2+)</name>
        <dbReference type="ChEBI" id="CHEBI:29035"/>
    </ligand>
</feature>
<evidence type="ECO:0000256" key="9">
    <source>
        <dbReference type="ARBA" id="ARBA00038592"/>
    </source>
</evidence>
<dbReference type="GO" id="GO:0046872">
    <property type="term" value="F:metal ion binding"/>
    <property type="evidence" value="ECO:0007669"/>
    <property type="project" value="UniProtKB-UniRule"/>
</dbReference>
<dbReference type="GO" id="GO:0051607">
    <property type="term" value="P:defense response to virus"/>
    <property type="evidence" value="ECO:0007669"/>
    <property type="project" value="UniProtKB-UniRule"/>
</dbReference>
<evidence type="ECO:0000256" key="1">
    <source>
        <dbReference type="ARBA" id="ARBA00022722"/>
    </source>
</evidence>
<keyword evidence="6 10" id="KW-0051">Antiviral defense</keyword>
<dbReference type="InterPro" id="IPR042206">
    <property type="entry name" value="CRISPR-assoc_Cas1_C"/>
</dbReference>
<name>A0A212IVZ3_9BACT</name>
<dbReference type="NCBIfam" id="TIGR00287">
    <property type="entry name" value="cas1"/>
    <property type="match status" value="1"/>
</dbReference>
<dbReference type="CDD" id="cd09721">
    <property type="entry name" value="Cas1_I-C"/>
    <property type="match status" value="1"/>
</dbReference>
<keyword evidence="8 10" id="KW-0464">Manganese</keyword>
<dbReference type="Gene3D" id="3.100.10.20">
    <property type="entry name" value="CRISPR-associated endonuclease Cas1, N-terminal domain"/>
    <property type="match status" value="1"/>
</dbReference>
<evidence type="ECO:0000256" key="5">
    <source>
        <dbReference type="ARBA" id="ARBA00022842"/>
    </source>
</evidence>
<evidence type="ECO:0000256" key="8">
    <source>
        <dbReference type="ARBA" id="ARBA00023211"/>
    </source>
</evidence>
<accession>A0A212IVZ3</accession>
<comment type="subunit">
    <text evidence="9 10">Homodimer, forms a heterotetramer with a Cas2 homodimer.</text>
</comment>
<evidence type="ECO:0000256" key="7">
    <source>
        <dbReference type="ARBA" id="ARBA00023125"/>
    </source>
</evidence>
<feature type="binding site" evidence="10">
    <location>
        <position position="230"/>
    </location>
    <ligand>
        <name>Mn(2+)</name>
        <dbReference type="ChEBI" id="CHEBI:29035"/>
    </ligand>
</feature>
<comment type="similarity">
    <text evidence="10">Belongs to the CRISPR-associated endonuclease Cas1 family.</text>
</comment>
<evidence type="ECO:0000256" key="10">
    <source>
        <dbReference type="HAMAP-Rule" id="MF_01470"/>
    </source>
</evidence>